<organism evidence="1 2">
    <name type="scientific">Araneus ventricosus</name>
    <name type="common">Orbweaver spider</name>
    <name type="synonym">Epeira ventricosa</name>
    <dbReference type="NCBI Taxonomy" id="182803"/>
    <lineage>
        <taxon>Eukaryota</taxon>
        <taxon>Metazoa</taxon>
        <taxon>Ecdysozoa</taxon>
        <taxon>Arthropoda</taxon>
        <taxon>Chelicerata</taxon>
        <taxon>Arachnida</taxon>
        <taxon>Araneae</taxon>
        <taxon>Araneomorphae</taxon>
        <taxon>Entelegynae</taxon>
        <taxon>Araneoidea</taxon>
        <taxon>Araneidae</taxon>
        <taxon>Araneus</taxon>
    </lineage>
</organism>
<proteinExistence type="predicted"/>
<dbReference type="Proteomes" id="UP000499080">
    <property type="component" value="Unassembled WGS sequence"/>
</dbReference>
<evidence type="ECO:0000313" key="1">
    <source>
        <dbReference type="EMBL" id="GBM82860.1"/>
    </source>
</evidence>
<dbReference type="EMBL" id="BGPR01003039">
    <property type="protein sequence ID" value="GBM82860.1"/>
    <property type="molecule type" value="Genomic_DNA"/>
</dbReference>
<reference evidence="1 2" key="1">
    <citation type="journal article" date="2019" name="Sci. Rep.">
        <title>Orb-weaving spider Araneus ventricosus genome elucidates the spidroin gene catalogue.</title>
        <authorList>
            <person name="Kono N."/>
            <person name="Nakamura H."/>
            <person name="Ohtoshi R."/>
            <person name="Moran D.A.P."/>
            <person name="Shinohara A."/>
            <person name="Yoshida Y."/>
            <person name="Fujiwara M."/>
            <person name="Mori M."/>
            <person name="Tomita M."/>
            <person name="Arakawa K."/>
        </authorList>
    </citation>
    <scope>NUCLEOTIDE SEQUENCE [LARGE SCALE GENOMIC DNA]</scope>
</reference>
<dbReference type="AlphaFoldDB" id="A0A4Y2IYZ7"/>
<gene>
    <name evidence="1" type="ORF">AVEN_219969_1</name>
</gene>
<evidence type="ECO:0000313" key="2">
    <source>
        <dbReference type="Proteomes" id="UP000499080"/>
    </source>
</evidence>
<comment type="caution">
    <text evidence="1">The sequence shown here is derived from an EMBL/GenBank/DDBJ whole genome shotgun (WGS) entry which is preliminary data.</text>
</comment>
<accession>A0A4Y2IYZ7</accession>
<sequence>MSCECGRGGLVVRSQLQSERVPGSKPDSIKEPSSKQIWCTLNSLGPNFLPLVWHGSLGRNCQFRSCPRHLTTIQSLGDPSQNSPGVAAKRDVNVTKLILWMIMCPKRTVYGKHTSRSNIASFITTSTISICHIHHYKICLFLSPLTVLIYTKYFRITL</sequence>
<protein>
    <submittedName>
        <fullName evidence="1">Uncharacterized protein</fullName>
    </submittedName>
</protein>
<keyword evidence="2" id="KW-1185">Reference proteome</keyword>
<name>A0A4Y2IYZ7_ARAVE</name>